<protein>
    <submittedName>
        <fullName evidence="1">Uncharacterized protein</fullName>
    </submittedName>
</protein>
<keyword evidence="2" id="KW-1185">Reference proteome</keyword>
<gene>
    <name evidence="1" type="ORF">MICPUN_55127</name>
</gene>
<dbReference type="InParanoid" id="C1FDN4"/>
<dbReference type="Proteomes" id="UP000002009">
    <property type="component" value="Chromosome 1"/>
</dbReference>
<dbReference type="STRING" id="296587.C1FDN4"/>
<reference evidence="1 2" key="1">
    <citation type="journal article" date="2009" name="Science">
        <title>Green evolution and dynamic adaptations revealed by genomes of the marine picoeukaryotes Micromonas.</title>
        <authorList>
            <person name="Worden A.Z."/>
            <person name="Lee J.H."/>
            <person name="Mock T."/>
            <person name="Rouze P."/>
            <person name="Simmons M.P."/>
            <person name="Aerts A.L."/>
            <person name="Allen A.E."/>
            <person name="Cuvelier M.L."/>
            <person name="Derelle E."/>
            <person name="Everett M.V."/>
            <person name="Foulon E."/>
            <person name="Grimwood J."/>
            <person name="Gundlach H."/>
            <person name="Henrissat B."/>
            <person name="Napoli C."/>
            <person name="McDonald S.M."/>
            <person name="Parker M.S."/>
            <person name="Rombauts S."/>
            <person name="Salamov A."/>
            <person name="Von Dassow P."/>
            <person name="Badger J.H."/>
            <person name="Coutinho P.M."/>
            <person name="Demir E."/>
            <person name="Dubchak I."/>
            <person name="Gentemann C."/>
            <person name="Eikrem W."/>
            <person name="Gready J.E."/>
            <person name="John U."/>
            <person name="Lanier W."/>
            <person name="Lindquist E.A."/>
            <person name="Lucas S."/>
            <person name="Mayer K.F."/>
            <person name="Moreau H."/>
            <person name="Not F."/>
            <person name="Otillar R."/>
            <person name="Panaud O."/>
            <person name="Pangilinan J."/>
            <person name="Paulsen I."/>
            <person name="Piegu B."/>
            <person name="Poliakov A."/>
            <person name="Robbens S."/>
            <person name="Schmutz J."/>
            <person name="Toulza E."/>
            <person name="Wyss T."/>
            <person name="Zelensky A."/>
            <person name="Zhou K."/>
            <person name="Armbrust E.V."/>
            <person name="Bhattacharya D."/>
            <person name="Goodenough U.W."/>
            <person name="Van de Peer Y."/>
            <person name="Grigoriev I.V."/>
        </authorList>
    </citation>
    <scope>NUCLEOTIDE SEQUENCE [LARGE SCALE GENOMIC DNA]</scope>
    <source>
        <strain evidence="2">RCC299 / NOUM17</strain>
    </source>
</reference>
<dbReference type="EMBL" id="CP001574">
    <property type="protein sequence ID" value="ACO68423.1"/>
    <property type="molecule type" value="Genomic_DNA"/>
</dbReference>
<evidence type="ECO:0000313" key="2">
    <source>
        <dbReference type="Proteomes" id="UP000002009"/>
    </source>
</evidence>
<name>C1FDN4_MICCC</name>
<dbReference type="GeneID" id="8250093"/>
<organism evidence="1 2">
    <name type="scientific">Micromonas commoda (strain RCC299 / NOUM17 / CCMP2709)</name>
    <name type="common">Picoplanktonic green alga</name>
    <dbReference type="NCBI Taxonomy" id="296587"/>
    <lineage>
        <taxon>Eukaryota</taxon>
        <taxon>Viridiplantae</taxon>
        <taxon>Chlorophyta</taxon>
        <taxon>Mamiellophyceae</taxon>
        <taxon>Mamiellales</taxon>
        <taxon>Mamiellaceae</taxon>
        <taxon>Micromonas</taxon>
    </lineage>
</organism>
<dbReference type="OrthoDB" id="3340520at2759"/>
<dbReference type="AlphaFoldDB" id="C1FDN4"/>
<dbReference type="KEGG" id="mis:MICPUN_55127"/>
<evidence type="ECO:0000313" key="1">
    <source>
        <dbReference type="EMBL" id="ACO68423.1"/>
    </source>
</evidence>
<dbReference type="RefSeq" id="XP_002507165.1">
    <property type="nucleotide sequence ID" value="XM_002507119.1"/>
</dbReference>
<proteinExistence type="predicted"/>
<accession>C1FDN4</accession>
<sequence length="53" mass="6171">MGIWIRVKFYLLKTCIAEVTNTPWGERMRINFFPRGARVPKCSHASPFLDMQG</sequence>